<evidence type="ECO:0000313" key="3">
    <source>
        <dbReference type="Proteomes" id="UP000823872"/>
    </source>
</evidence>
<evidence type="ECO:0000313" key="2">
    <source>
        <dbReference type="Ensembl" id="ENSFCTP00005037228.1"/>
    </source>
</evidence>
<reference evidence="2 3" key="1">
    <citation type="submission" date="2021-02" db="EMBL/GenBank/DDBJ databases">
        <title>Safari Cat Assemblies.</title>
        <authorList>
            <person name="Bredemeyer K.R."/>
            <person name="Murphy W.J."/>
        </authorList>
    </citation>
    <scope>NUCLEOTIDE SEQUENCE [LARGE SCALE GENOMIC DNA]</scope>
</reference>
<dbReference type="GeneTree" id="ENSGT01150000288057"/>
<dbReference type="Proteomes" id="UP000823872">
    <property type="component" value="Chromosome E1"/>
</dbReference>
<accession>A0ABI7YQY4</accession>
<feature type="transmembrane region" description="Helical" evidence="1">
    <location>
        <begin position="94"/>
        <end position="115"/>
    </location>
</feature>
<protein>
    <submittedName>
        <fullName evidence="2">Uncharacterized protein</fullName>
    </submittedName>
</protein>
<keyword evidence="1" id="KW-1133">Transmembrane helix</keyword>
<reference evidence="2" key="3">
    <citation type="submission" date="2025-09" db="UniProtKB">
        <authorList>
            <consortium name="Ensembl"/>
        </authorList>
    </citation>
    <scope>IDENTIFICATION</scope>
    <source>
        <strain evidence="2">breed Abyssinian</strain>
    </source>
</reference>
<proteinExistence type="predicted"/>
<organism evidence="2 3">
    <name type="scientific">Felis catus</name>
    <name type="common">Cat</name>
    <name type="synonym">Felis silvestris catus</name>
    <dbReference type="NCBI Taxonomy" id="9685"/>
    <lineage>
        <taxon>Eukaryota</taxon>
        <taxon>Metazoa</taxon>
        <taxon>Chordata</taxon>
        <taxon>Craniata</taxon>
        <taxon>Vertebrata</taxon>
        <taxon>Euteleostomi</taxon>
        <taxon>Mammalia</taxon>
        <taxon>Eutheria</taxon>
        <taxon>Laurasiatheria</taxon>
        <taxon>Carnivora</taxon>
        <taxon>Feliformia</taxon>
        <taxon>Felidae</taxon>
        <taxon>Felinae</taxon>
        <taxon>Felis</taxon>
    </lineage>
</organism>
<keyword evidence="1" id="KW-0812">Transmembrane</keyword>
<keyword evidence="3" id="KW-1185">Reference proteome</keyword>
<dbReference type="Ensembl" id="ENSFCTT00005050958.1">
    <property type="protein sequence ID" value="ENSFCTP00005037228.1"/>
    <property type="gene ID" value="ENSFCTG00005017732.1"/>
</dbReference>
<name>A0ABI7YQY4_FELCA</name>
<keyword evidence="1" id="KW-0472">Membrane</keyword>
<reference evidence="2" key="2">
    <citation type="submission" date="2025-08" db="UniProtKB">
        <authorList>
            <consortium name="Ensembl"/>
        </authorList>
    </citation>
    <scope>IDENTIFICATION</scope>
    <source>
        <strain evidence="2">breed Abyssinian</strain>
    </source>
</reference>
<sequence>MEVPPKIKNKTTLQPSNCTTRYFSKGYKFAVSKRHMHPHPCQHLLLPELLMLAILTGVRWYLMVVLICISLMMSDVEHFSICLSAMWISSLEKCLFMSFAHFFTRLFVFWVLSLISSL</sequence>
<evidence type="ECO:0000256" key="1">
    <source>
        <dbReference type="SAM" id="Phobius"/>
    </source>
</evidence>
<feature type="transmembrane region" description="Helical" evidence="1">
    <location>
        <begin position="49"/>
        <end position="73"/>
    </location>
</feature>